<evidence type="ECO:0000256" key="13">
    <source>
        <dbReference type="RuleBase" id="RU004447"/>
    </source>
</evidence>
<dbReference type="EMBL" id="BMNW01000005">
    <property type="protein sequence ID" value="GGM15244.1"/>
    <property type="molecule type" value="Genomic_DNA"/>
</dbReference>
<comment type="function">
    <text evidence="11">Required for coenzyme pyrroloquinoline quinone (PQQ) biosynthesis. It is thought that this protein is a protease that cleaves peptides bond in a small peptide (gene pqqA), providing the glutamate and tyrosine residues which are necessary for the synthesis of PQQ.</text>
</comment>
<keyword evidence="9" id="KW-0884">PQQ biosynthesis</keyword>
<evidence type="ECO:0000256" key="5">
    <source>
        <dbReference type="ARBA" id="ARBA00022670"/>
    </source>
</evidence>
<organism evidence="18 19">
    <name type="scientific">Pseudomonas asuensis</name>
    <dbReference type="NCBI Taxonomy" id="1825787"/>
    <lineage>
        <taxon>Bacteria</taxon>
        <taxon>Pseudomonadati</taxon>
        <taxon>Pseudomonadota</taxon>
        <taxon>Gammaproteobacteria</taxon>
        <taxon>Pseudomonadales</taxon>
        <taxon>Pseudomonadaceae</taxon>
        <taxon>Pseudomonas</taxon>
    </lineage>
</organism>
<dbReference type="Pfam" id="PF00675">
    <property type="entry name" value="Peptidase_M16"/>
    <property type="match status" value="1"/>
</dbReference>
<evidence type="ECO:0000256" key="11">
    <source>
        <dbReference type="ARBA" id="ARBA00024932"/>
    </source>
</evidence>
<proteinExistence type="inferred from homology"/>
<dbReference type="InterPro" id="IPR007863">
    <property type="entry name" value="Peptidase_M16_C"/>
</dbReference>
<evidence type="ECO:0000256" key="4">
    <source>
        <dbReference type="ARBA" id="ARBA00015088"/>
    </source>
</evidence>
<accession>A0ABQ2GVB5</accession>
<dbReference type="InterPro" id="IPR050626">
    <property type="entry name" value="Peptidase_M16"/>
</dbReference>
<evidence type="ECO:0000259" key="17">
    <source>
        <dbReference type="Pfam" id="PF22456"/>
    </source>
</evidence>
<evidence type="ECO:0000256" key="1">
    <source>
        <dbReference type="ARBA" id="ARBA00001947"/>
    </source>
</evidence>
<sequence>MNNPSATSLESFRLPNGLTVILAHVPRLKRTSAAIRIAAGSHDVDRAWPGLAHFLEHLLFLGTDTYPADEGLMPYVQRHAGQVNASTGDRLTDFFFEVPPVALEGGLIRLCDMLAHPHFALEGQRREREVIHAEFIAWSRDIRTHRLAWMMHPLSRHHPARAFHAGNRYSLLVPNTRFQTALKAFHARFYQAGQMTLALVGPQPLDELRQLAVLHGSQFNTGEHVQQTPPPALLPAETVKPIPLPDANTLGLMFALESLPAESSEAIDCLSHWMHAEHDGGLIDRLRKKGWIKTLKLETLYRFEQQAVLAVEIALTEAGAKEASQVARAFFDWLAFLKRQPDWTELQEEYTRLAQQARAISGALALSRSLLEHGLTSPGLSDAGVIALQHLLSQLRPEHNLLPIPDAPEHNAEPVLDWRLPPLNPFLTPALTKVGKTPVSLPALVSSQALSPDHGEGALYICWRFPEPVAYQPALIRTLNHALRVITDQARQAGVDVSLSTLGQHWQLRITGLSNPIPAVLDALIPLLHTPGHDVWRAFSQPPPAPNSMPIRQLMSRFDDLVAEPPYTAADQAGQSVEGPALLASLWSTAQWHGLAIGFSDATLDQLRHCMLNLPGTTTPPTSTLESRAGHWWHTVTGHSAEHAVLLACPAPAHDIHQEAAWRFIGHVVQPRFYQRMRVELQLGYAVFSSIRQVAGRSTLVFGIQSPSVTTAGILGHLEEFLALLPSEAAALTQEQFTQQQRALADQFLASALDSRHLSEALWSAHLGGYSLTYLDDLREAILALQPDDIQHALQALRSAYHGWTCLANHVSTETHWLTL</sequence>
<keyword evidence="7" id="KW-0378">Hydrolase</keyword>
<evidence type="ECO:0000256" key="8">
    <source>
        <dbReference type="ARBA" id="ARBA00022833"/>
    </source>
</evidence>
<gene>
    <name evidence="18" type="primary">pqqF</name>
    <name evidence="18" type="ORF">GCM10009425_27690</name>
</gene>
<evidence type="ECO:0000256" key="10">
    <source>
        <dbReference type="ARBA" id="ARBA00023049"/>
    </source>
</evidence>
<comment type="similarity">
    <text evidence="3 13">Belongs to the peptidase M16 family.</text>
</comment>
<dbReference type="InterPro" id="IPR011249">
    <property type="entry name" value="Metalloenz_LuxS/M16"/>
</dbReference>
<comment type="caution">
    <text evidence="18">The sequence shown here is derived from an EMBL/GenBank/DDBJ whole genome shotgun (WGS) entry which is preliminary data.</text>
</comment>
<evidence type="ECO:0000259" key="14">
    <source>
        <dbReference type="Pfam" id="PF00675"/>
    </source>
</evidence>
<dbReference type="Pfam" id="PF22455">
    <property type="entry name" value="PqqF_C_3"/>
    <property type="match status" value="1"/>
</dbReference>
<reference evidence="19" key="1">
    <citation type="journal article" date="2019" name="Int. J. Syst. Evol. Microbiol.">
        <title>The Global Catalogue of Microorganisms (GCM) 10K type strain sequencing project: providing services to taxonomists for standard genome sequencing and annotation.</title>
        <authorList>
            <consortium name="The Broad Institute Genomics Platform"/>
            <consortium name="The Broad Institute Genome Sequencing Center for Infectious Disease"/>
            <person name="Wu L."/>
            <person name="Ma J."/>
        </authorList>
    </citation>
    <scope>NUCLEOTIDE SEQUENCE [LARGE SCALE GENOMIC DNA]</scope>
    <source>
        <strain evidence="19">JCM 13501</strain>
    </source>
</reference>
<feature type="domain" description="Peptidase M16 C-terminal" evidence="15">
    <location>
        <begin position="181"/>
        <end position="346"/>
    </location>
</feature>
<name>A0ABQ2GVB5_9PSED</name>
<evidence type="ECO:0000256" key="12">
    <source>
        <dbReference type="ARBA" id="ARBA00030977"/>
    </source>
</evidence>
<dbReference type="PROSITE" id="PS00143">
    <property type="entry name" value="INSULINASE"/>
    <property type="match status" value="1"/>
</dbReference>
<evidence type="ECO:0000313" key="19">
    <source>
        <dbReference type="Proteomes" id="UP000616499"/>
    </source>
</evidence>
<dbReference type="Pfam" id="PF05193">
    <property type="entry name" value="Peptidase_M16_C"/>
    <property type="match status" value="1"/>
</dbReference>
<dbReference type="PANTHER" id="PTHR43690:SF18">
    <property type="entry name" value="INSULIN-DEGRADING ENZYME-RELATED"/>
    <property type="match status" value="1"/>
</dbReference>
<evidence type="ECO:0000256" key="7">
    <source>
        <dbReference type="ARBA" id="ARBA00022801"/>
    </source>
</evidence>
<dbReference type="InterPro" id="IPR011844">
    <property type="entry name" value="PQQ_synth_PqqF"/>
</dbReference>
<dbReference type="PANTHER" id="PTHR43690">
    <property type="entry name" value="NARDILYSIN"/>
    <property type="match status" value="1"/>
</dbReference>
<evidence type="ECO:0000256" key="6">
    <source>
        <dbReference type="ARBA" id="ARBA00022723"/>
    </source>
</evidence>
<feature type="domain" description="Coenzyme PQQ synthesis protein F C-terminal lobe" evidence="16">
    <location>
        <begin position="456"/>
        <end position="596"/>
    </location>
</feature>
<evidence type="ECO:0000256" key="3">
    <source>
        <dbReference type="ARBA" id="ARBA00007261"/>
    </source>
</evidence>
<dbReference type="NCBIfam" id="TIGR02110">
    <property type="entry name" value="PQQ_syn_pqqF"/>
    <property type="match status" value="1"/>
</dbReference>
<evidence type="ECO:0000259" key="16">
    <source>
        <dbReference type="Pfam" id="PF22455"/>
    </source>
</evidence>
<dbReference type="RefSeq" id="WP_188866714.1">
    <property type="nucleotide sequence ID" value="NZ_BMNW01000005.1"/>
</dbReference>
<keyword evidence="19" id="KW-1185">Reference proteome</keyword>
<feature type="domain" description="Peptidase M16 N-terminal" evidence="14">
    <location>
        <begin position="20"/>
        <end position="141"/>
    </location>
</feature>
<keyword evidence="5" id="KW-0645">Protease</keyword>
<dbReference type="Pfam" id="PF22456">
    <property type="entry name" value="PqqF-like_C_4"/>
    <property type="match status" value="1"/>
</dbReference>
<comment type="pathway">
    <text evidence="2">Cofactor biosynthesis; pyrroloquinoline quinone biosynthesis.</text>
</comment>
<evidence type="ECO:0000256" key="9">
    <source>
        <dbReference type="ARBA" id="ARBA00022905"/>
    </source>
</evidence>
<feature type="domain" description="Coenzyme PQQ synthesis protein F-like C-terminal lobe" evidence="17">
    <location>
        <begin position="665"/>
        <end position="763"/>
    </location>
</feature>
<protein>
    <recommendedName>
        <fullName evidence="4">Coenzyme PQQ synthesis protein F</fullName>
    </recommendedName>
    <alternativeName>
        <fullName evidence="12">Pyrroloquinoline quinone biosynthesis protein F</fullName>
    </alternativeName>
</protein>
<evidence type="ECO:0000259" key="15">
    <source>
        <dbReference type="Pfam" id="PF05193"/>
    </source>
</evidence>
<dbReference type="InterPro" id="IPR054733">
    <property type="entry name" value="PqqF_C_3"/>
</dbReference>
<dbReference type="InterPro" id="IPR001431">
    <property type="entry name" value="Pept_M16_Zn_BS"/>
</dbReference>
<evidence type="ECO:0000256" key="2">
    <source>
        <dbReference type="ARBA" id="ARBA00004886"/>
    </source>
</evidence>
<dbReference type="Gene3D" id="3.30.830.10">
    <property type="entry name" value="Metalloenzyme, LuxS/M16 peptidase-like"/>
    <property type="match status" value="3"/>
</dbReference>
<keyword evidence="8" id="KW-0862">Zinc</keyword>
<evidence type="ECO:0000313" key="18">
    <source>
        <dbReference type="EMBL" id="GGM15244.1"/>
    </source>
</evidence>
<dbReference type="SUPFAM" id="SSF63411">
    <property type="entry name" value="LuxS/MPP-like metallohydrolase"/>
    <property type="match status" value="3"/>
</dbReference>
<comment type="cofactor">
    <cofactor evidence="1">
        <name>Zn(2+)</name>
        <dbReference type="ChEBI" id="CHEBI:29105"/>
    </cofactor>
</comment>
<dbReference type="InterPro" id="IPR011765">
    <property type="entry name" value="Pept_M16_N"/>
</dbReference>
<dbReference type="Proteomes" id="UP000616499">
    <property type="component" value="Unassembled WGS sequence"/>
</dbReference>
<dbReference type="InterPro" id="IPR054734">
    <property type="entry name" value="PqqF-like_C_4"/>
</dbReference>
<keyword evidence="10" id="KW-0482">Metalloprotease</keyword>
<keyword evidence="6" id="KW-0479">Metal-binding</keyword>